<dbReference type="SMART" id="SM00495">
    <property type="entry name" value="ChtBD3"/>
    <property type="match status" value="1"/>
</dbReference>
<accession>A0A8S5M408</accession>
<dbReference type="InterPro" id="IPR036573">
    <property type="entry name" value="CBM_sf_5/12"/>
</dbReference>
<dbReference type="GO" id="GO:0004553">
    <property type="term" value="F:hydrolase activity, hydrolyzing O-glycosyl compounds"/>
    <property type="evidence" value="ECO:0007669"/>
    <property type="project" value="InterPro"/>
</dbReference>
<evidence type="ECO:0000259" key="2">
    <source>
        <dbReference type="SMART" id="SM00495"/>
    </source>
</evidence>
<dbReference type="EMBL" id="BK014810">
    <property type="protein sequence ID" value="DAD76815.1"/>
    <property type="molecule type" value="Genomic_DNA"/>
</dbReference>
<protein>
    <submittedName>
        <fullName evidence="3">ChiA1-BD-binding domain protein</fullName>
    </submittedName>
</protein>
<dbReference type="Gene3D" id="2.10.10.20">
    <property type="entry name" value="Carbohydrate-binding module superfamily 5/12"/>
    <property type="match status" value="1"/>
</dbReference>
<dbReference type="GO" id="GO:0005975">
    <property type="term" value="P:carbohydrate metabolic process"/>
    <property type="evidence" value="ECO:0007669"/>
    <property type="project" value="InterPro"/>
</dbReference>
<dbReference type="InterPro" id="IPR003610">
    <property type="entry name" value="CBM5/12"/>
</dbReference>
<dbReference type="CDD" id="cd12214">
    <property type="entry name" value="ChiA1_BD"/>
    <property type="match status" value="1"/>
</dbReference>
<evidence type="ECO:0000313" key="3">
    <source>
        <dbReference type="EMBL" id="DAD76815.1"/>
    </source>
</evidence>
<name>A0A8S5M408_9CAUD</name>
<dbReference type="GO" id="GO:0030246">
    <property type="term" value="F:carbohydrate binding"/>
    <property type="evidence" value="ECO:0007669"/>
    <property type="project" value="InterPro"/>
</dbReference>
<keyword evidence="1" id="KW-0378">Hydrolase</keyword>
<feature type="domain" description="Chitin-binding type-3" evidence="2">
    <location>
        <begin position="114"/>
        <end position="160"/>
    </location>
</feature>
<dbReference type="SUPFAM" id="SSF51055">
    <property type="entry name" value="Carbohydrate binding domain"/>
    <property type="match status" value="1"/>
</dbReference>
<proteinExistence type="predicted"/>
<evidence type="ECO:0000256" key="1">
    <source>
        <dbReference type="ARBA" id="ARBA00022801"/>
    </source>
</evidence>
<sequence>MAPAAKDLVDMNDAALMELHTAVLREIDRRRVLAEAQARQAEIAAQYAAAVANEPARDIASLPEGAVIGPGGRVIMNGTEYTNVSGAFLCPRAAGPDKYPQGRKQTTPPAAGTAPAWAPGTTYAVGARATYQGAVYKCLQAHTSQADWTPPAVPALWAPA</sequence>
<organism evidence="3">
    <name type="scientific">Siphoviridae sp. ctz7e2</name>
    <dbReference type="NCBI Taxonomy" id="2826526"/>
    <lineage>
        <taxon>Viruses</taxon>
        <taxon>Duplodnaviria</taxon>
        <taxon>Heunggongvirae</taxon>
        <taxon>Uroviricota</taxon>
        <taxon>Caudoviricetes</taxon>
    </lineage>
</organism>
<dbReference type="Pfam" id="PF02839">
    <property type="entry name" value="CBM_5_12"/>
    <property type="match status" value="1"/>
</dbReference>
<reference evidence="3" key="1">
    <citation type="journal article" date="2021" name="Proc. Natl. Acad. Sci. U.S.A.">
        <title>A Catalog of Tens of Thousands of Viruses from Human Metagenomes Reveals Hidden Associations with Chronic Diseases.</title>
        <authorList>
            <person name="Tisza M.J."/>
            <person name="Buck C.B."/>
        </authorList>
    </citation>
    <scope>NUCLEOTIDE SEQUENCE</scope>
    <source>
        <strain evidence="3">Ctz7e2</strain>
    </source>
</reference>
<dbReference type="GO" id="GO:0005576">
    <property type="term" value="C:extracellular region"/>
    <property type="evidence" value="ECO:0007669"/>
    <property type="project" value="InterPro"/>
</dbReference>